<dbReference type="GO" id="GO:0030695">
    <property type="term" value="F:GTPase regulator activity"/>
    <property type="evidence" value="ECO:0007669"/>
    <property type="project" value="UniProtKB-ARBA"/>
</dbReference>
<dbReference type="PANTHER" id="PTHR24215:SF10">
    <property type="entry name" value="RHO-GTPASE-ACTIVATING PROTEIN LRG1"/>
    <property type="match status" value="1"/>
</dbReference>
<evidence type="ECO:0000256" key="3">
    <source>
        <dbReference type="ARBA" id="ARBA00022737"/>
    </source>
</evidence>
<keyword evidence="5" id="KW-0539">Nucleus</keyword>
<dbReference type="SMART" id="SM00132">
    <property type="entry name" value="LIM"/>
    <property type="match status" value="2"/>
</dbReference>
<dbReference type="GO" id="GO:0005737">
    <property type="term" value="C:cytoplasm"/>
    <property type="evidence" value="ECO:0007669"/>
    <property type="project" value="TreeGrafter"/>
</dbReference>
<evidence type="ECO:0000256" key="1">
    <source>
        <dbReference type="ARBA" id="ARBA00004123"/>
    </source>
</evidence>
<organism evidence="9 10">
    <name type="scientific">Psilocybe cyanescens</name>
    <dbReference type="NCBI Taxonomy" id="93625"/>
    <lineage>
        <taxon>Eukaryota</taxon>
        <taxon>Fungi</taxon>
        <taxon>Dikarya</taxon>
        <taxon>Basidiomycota</taxon>
        <taxon>Agaricomycotina</taxon>
        <taxon>Agaricomycetes</taxon>
        <taxon>Agaricomycetidae</taxon>
        <taxon>Agaricales</taxon>
        <taxon>Agaricineae</taxon>
        <taxon>Strophariaceae</taxon>
        <taxon>Psilocybe</taxon>
    </lineage>
</organism>
<evidence type="ECO:0000259" key="8">
    <source>
        <dbReference type="PROSITE" id="PS50023"/>
    </source>
</evidence>
<feature type="compositionally biased region" description="Polar residues" evidence="7">
    <location>
        <begin position="393"/>
        <end position="408"/>
    </location>
</feature>
<dbReference type="InParanoid" id="A0A409XF46"/>
<dbReference type="GO" id="GO:0046872">
    <property type="term" value="F:metal ion binding"/>
    <property type="evidence" value="ECO:0007669"/>
    <property type="project" value="UniProtKB-KW"/>
</dbReference>
<feature type="compositionally biased region" description="Polar residues" evidence="7">
    <location>
        <begin position="94"/>
        <end position="104"/>
    </location>
</feature>
<keyword evidence="6" id="KW-0440">LIM domain</keyword>
<comment type="caution">
    <text evidence="9">The sequence shown here is derived from an EMBL/GenBank/DDBJ whole genome shotgun (WGS) entry which is preliminary data.</text>
</comment>
<evidence type="ECO:0000256" key="7">
    <source>
        <dbReference type="SAM" id="MobiDB-lite"/>
    </source>
</evidence>
<keyword evidence="2 6" id="KW-0479">Metal-binding</keyword>
<dbReference type="EMBL" id="NHYD01001887">
    <property type="protein sequence ID" value="PPQ89390.1"/>
    <property type="molecule type" value="Genomic_DNA"/>
</dbReference>
<reference evidence="9 10" key="1">
    <citation type="journal article" date="2018" name="Evol. Lett.">
        <title>Horizontal gene cluster transfer increased hallucinogenic mushroom diversity.</title>
        <authorList>
            <person name="Reynolds H.T."/>
            <person name="Vijayakumar V."/>
            <person name="Gluck-Thaler E."/>
            <person name="Korotkin H.B."/>
            <person name="Matheny P.B."/>
            <person name="Slot J.C."/>
        </authorList>
    </citation>
    <scope>NUCLEOTIDE SEQUENCE [LARGE SCALE GENOMIC DNA]</scope>
    <source>
        <strain evidence="9 10">2631</strain>
    </source>
</reference>
<dbReference type="Gene3D" id="2.10.110.10">
    <property type="entry name" value="Cysteine Rich Protein"/>
    <property type="match status" value="3"/>
</dbReference>
<keyword evidence="4 6" id="KW-0862">Zinc</keyword>
<dbReference type="OrthoDB" id="1112565at2759"/>
<dbReference type="CDD" id="cd08368">
    <property type="entry name" value="LIM"/>
    <property type="match status" value="2"/>
</dbReference>
<dbReference type="GO" id="GO:0030036">
    <property type="term" value="P:actin cytoskeleton organization"/>
    <property type="evidence" value="ECO:0007669"/>
    <property type="project" value="TreeGrafter"/>
</dbReference>
<evidence type="ECO:0000256" key="5">
    <source>
        <dbReference type="ARBA" id="ARBA00023242"/>
    </source>
</evidence>
<dbReference type="InterPro" id="IPR001781">
    <property type="entry name" value="Znf_LIM"/>
</dbReference>
<name>A0A409XF46_PSICY</name>
<feature type="region of interest" description="Disordered" evidence="7">
    <location>
        <begin position="141"/>
        <end position="160"/>
    </location>
</feature>
<dbReference type="PROSITE" id="PS00478">
    <property type="entry name" value="LIM_DOMAIN_1"/>
    <property type="match status" value="1"/>
</dbReference>
<evidence type="ECO:0000256" key="2">
    <source>
        <dbReference type="ARBA" id="ARBA00022723"/>
    </source>
</evidence>
<evidence type="ECO:0000256" key="4">
    <source>
        <dbReference type="ARBA" id="ARBA00022833"/>
    </source>
</evidence>
<feature type="compositionally biased region" description="Low complexity" evidence="7">
    <location>
        <begin position="105"/>
        <end position="118"/>
    </location>
</feature>
<feature type="region of interest" description="Disordered" evidence="7">
    <location>
        <begin position="88"/>
        <end position="132"/>
    </location>
</feature>
<dbReference type="PANTHER" id="PTHR24215">
    <property type="entry name" value="RHO-GTPASE-ACTIVATING PROTEIN LRG1"/>
    <property type="match status" value="1"/>
</dbReference>
<evidence type="ECO:0000313" key="10">
    <source>
        <dbReference type="Proteomes" id="UP000283269"/>
    </source>
</evidence>
<feature type="compositionally biased region" description="Polar residues" evidence="7">
    <location>
        <begin position="359"/>
        <end position="379"/>
    </location>
</feature>
<dbReference type="Proteomes" id="UP000283269">
    <property type="component" value="Unassembled WGS sequence"/>
</dbReference>
<dbReference type="PROSITE" id="PS50023">
    <property type="entry name" value="LIM_DOMAIN_2"/>
    <property type="match status" value="2"/>
</dbReference>
<feature type="domain" description="LIM zinc-binding" evidence="8">
    <location>
        <begin position="483"/>
        <end position="558"/>
    </location>
</feature>
<evidence type="ECO:0000256" key="6">
    <source>
        <dbReference type="PROSITE-ProRule" id="PRU00125"/>
    </source>
</evidence>
<comment type="subcellular location">
    <subcellularLocation>
        <location evidence="1">Nucleus</location>
    </subcellularLocation>
</comment>
<keyword evidence="10" id="KW-1185">Reference proteome</keyword>
<gene>
    <name evidence="9" type="ORF">CVT25_002208</name>
</gene>
<dbReference type="STRING" id="93625.A0A409XF46"/>
<feature type="region of interest" description="Disordered" evidence="7">
    <location>
        <begin position="304"/>
        <end position="408"/>
    </location>
</feature>
<feature type="non-terminal residue" evidence="9">
    <location>
        <position position="1"/>
    </location>
</feature>
<feature type="compositionally biased region" description="Polar residues" evidence="7">
    <location>
        <begin position="311"/>
        <end position="328"/>
    </location>
</feature>
<feature type="domain" description="LIM zinc-binding" evidence="8">
    <location>
        <begin position="236"/>
        <end position="300"/>
    </location>
</feature>
<dbReference type="GO" id="GO:0005634">
    <property type="term" value="C:nucleus"/>
    <property type="evidence" value="ECO:0007669"/>
    <property type="project" value="UniProtKB-SubCell"/>
</dbReference>
<proteinExistence type="predicted"/>
<sequence length="845" mass="90279">VGCSLKVAQWNSERKSPSFDTLYISYSAFSLHEMGFCRRCGDIVAGARCHCGGSPVAPVITFKNSEYSSNTESQDRWTKTYVCPPGSANPVLEKSTSNPRSKQLSTGPASSSESASTTRRFPRPISFSSAPLKPLQNVSDHITQATSQSPRPPSPLKMSTTISDLENDIIPSFLPHEPTLSKVYGSVLQPKDALTMHSCGLCSTIFPPDATIYPNPLNSTSFLCKPCFSVSGGSKGLCPSCSRPVLTLKAEGGFVHSGGKYWHKRCYNCTGCFKNIGDAPMVDLLGRPSCVECFDNCLKRDPTTPKRDKATSNNSPNISSPRGLNTSYGRKRSRESSPAIEELEMRLGLTKSREGSPVIETNRSMSARLDTSLNRSLLDTDSPKSKRSDISPGKSTLDSRVTRTPSTLPLSRSFDLSYSIDSGIGKCTGLTSSKTSPYTIVSSGSDAIPPTESQMVKESNNSAGSLSAVAVPKSPGMTVTVTSVCGKCSRPVLNPREGGQFVTIPGADENDAPHMYHTECFRCAVCEKPFNDAKKGQVSFIKSDAGPCHTQVVSLPTYIFTTLTLPLQCAPTEQFVIRKPISTKSLYQPTFIGPPKSSPNHFSSKQSSNSMISPIRTQEPTYISHSPVKPAFPRFGGQNVCPGCQKPVSVMEFGVVPGPQGTRWHASCLVCGGKKEVTRAVLLGRVRESKRLGEPGCGKKLDSAAKSDGDGGIWCRECLLLLGVGGSPQGSPIRSPLAPPCTGNSTKFTPLETPIKVSPQYTGTTTIARQFTGVGGSDAILRQLTGGGLSPTRSISPTKQLGMMGVGMVRPRPKSVIGMRNTKSVDEGRGMYLVRQLTGASGGGL</sequence>
<dbReference type="AlphaFoldDB" id="A0A409XF46"/>
<protein>
    <recommendedName>
        <fullName evidence="8">LIM zinc-binding domain-containing protein</fullName>
    </recommendedName>
</protein>
<keyword evidence="3" id="KW-0677">Repeat</keyword>
<accession>A0A409XF46</accession>
<evidence type="ECO:0000313" key="9">
    <source>
        <dbReference type="EMBL" id="PPQ89390.1"/>
    </source>
</evidence>